<keyword evidence="1" id="KW-1133">Transmembrane helix</keyword>
<name>A0ABU3CQM7_9FLAO</name>
<keyword evidence="4" id="KW-1185">Reference proteome</keyword>
<dbReference type="RefSeq" id="WP_311482834.1">
    <property type="nucleotide sequence ID" value="NZ_JAVRHP010000002.1"/>
</dbReference>
<sequence>MIERNKQFKILRTFLLCAVLFFSGFQGFSQDPPEPCPDGTRLCNGQCVSPRNCGPGVPPPPGLPIDFGISALIASGLLLGGYHLRKKKED</sequence>
<protein>
    <submittedName>
        <fullName evidence="3">Uncharacterized protein</fullName>
    </submittedName>
</protein>
<comment type="caution">
    <text evidence="3">The sequence shown here is derived from an EMBL/GenBank/DDBJ whole genome shotgun (WGS) entry which is preliminary data.</text>
</comment>
<evidence type="ECO:0000313" key="4">
    <source>
        <dbReference type="Proteomes" id="UP001248819"/>
    </source>
</evidence>
<proteinExistence type="predicted"/>
<feature type="transmembrane region" description="Helical" evidence="1">
    <location>
        <begin position="67"/>
        <end position="84"/>
    </location>
</feature>
<keyword evidence="1" id="KW-0472">Membrane</keyword>
<dbReference type="EMBL" id="JAVRHP010000002">
    <property type="protein sequence ID" value="MDT0648653.1"/>
    <property type="molecule type" value="Genomic_DNA"/>
</dbReference>
<evidence type="ECO:0000313" key="3">
    <source>
        <dbReference type="EMBL" id="MDT0648653.1"/>
    </source>
</evidence>
<organism evidence="3 4">
    <name type="scientific">Autumnicola edwardsiae</name>
    <dbReference type="NCBI Taxonomy" id="3075594"/>
    <lineage>
        <taxon>Bacteria</taxon>
        <taxon>Pseudomonadati</taxon>
        <taxon>Bacteroidota</taxon>
        <taxon>Flavobacteriia</taxon>
        <taxon>Flavobacteriales</taxon>
        <taxon>Flavobacteriaceae</taxon>
        <taxon>Autumnicola</taxon>
    </lineage>
</organism>
<gene>
    <name evidence="3" type="ORF">RM529_00755</name>
</gene>
<dbReference type="Proteomes" id="UP001248819">
    <property type="component" value="Unassembled WGS sequence"/>
</dbReference>
<evidence type="ECO:0000256" key="2">
    <source>
        <dbReference type="SAM" id="SignalP"/>
    </source>
</evidence>
<feature type="signal peptide" evidence="2">
    <location>
        <begin position="1"/>
        <end position="29"/>
    </location>
</feature>
<reference evidence="3 4" key="1">
    <citation type="submission" date="2023-09" db="EMBL/GenBank/DDBJ databases">
        <authorList>
            <person name="Rey-Velasco X."/>
        </authorList>
    </citation>
    <scope>NUCLEOTIDE SEQUENCE [LARGE SCALE GENOMIC DNA]</scope>
    <source>
        <strain evidence="3 4">F297</strain>
    </source>
</reference>
<keyword evidence="2" id="KW-0732">Signal</keyword>
<feature type="chain" id="PRO_5045174853" evidence="2">
    <location>
        <begin position="30"/>
        <end position="90"/>
    </location>
</feature>
<keyword evidence="1" id="KW-0812">Transmembrane</keyword>
<evidence type="ECO:0000256" key="1">
    <source>
        <dbReference type="SAM" id="Phobius"/>
    </source>
</evidence>
<accession>A0ABU3CQM7</accession>